<dbReference type="InterPro" id="IPR029499">
    <property type="entry name" value="PduO-typ"/>
</dbReference>
<dbReference type="Gene3D" id="1.20.1200.10">
    <property type="entry name" value="Cobalamin adenosyltransferase-like"/>
    <property type="match status" value="1"/>
</dbReference>
<dbReference type="GO" id="GO:0008817">
    <property type="term" value="F:corrinoid adenosyltransferase activity"/>
    <property type="evidence" value="ECO:0007669"/>
    <property type="project" value="UniProtKB-EC"/>
</dbReference>
<evidence type="ECO:0000259" key="5">
    <source>
        <dbReference type="Pfam" id="PF01923"/>
    </source>
</evidence>
<evidence type="ECO:0000313" key="7">
    <source>
        <dbReference type="Proteomes" id="UP000635278"/>
    </source>
</evidence>
<name>A0ABX0JP33_9PROT</name>
<dbReference type="PANTHER" id="PTHR12213:SF0">
    <property type="entry name" value="CORRINOID ADENOSYLTRANSFERASE MMAB"/>
    <property type="match status" value="1"/>
</dbReference>
<evidence type="ECO:0000256" key="4">
    <source>
        <dbReference type="RuleBase" id="RU366026"/>
    </source>
</evidence>
<sequence length="190" mass="20717">MVVRIDRVVTRGGDRGQTSLGDGSRVSKSSRHIEAIGMLDEANAVVGLLRAHVAVSDMDLAGRLAGIQNLIFDIGSDLCQPEGSRHAKRLDDSLTNVIEKEVERLRAAQLPLTSFVLPGGSIAAGWAHLARTTIRRTERSVVALAEETSINPALTPILNRLSDYFFVLSRHLNEDGRLDIVWEPGKPLFS</sequence>
<accession>A0ABX0JP33</accession>
<keyword evidence="3 4" id="KW-0067">ATP-binding</keyword>
<comment type="caution">
    <text evidence="6">The sequence shown here is derived from an EMBL/GenBank/DDBJ whole genome shotgun (WGS) entry which is preliminary data.</text>
</comment>
<comment type="pathway">
    <text evidence="4">Cofactor biosynthesis; adenosylcobalamin biosynthesis; adenosylcobalamin from cob(II)yrinate a,c-diamide: step 2/7.</text>
</comment>
<comment type="catalytic activity">
    <reaction evidence="4">
        <text>2 cob(II)yrinate a,c diamide + reduced [electron-transfer flavoprotein] + 2 ATP = 2 adenosylcob(III)yrinate a,c-diamide + 2 triphosphate + oxidized [electron-transfer flavoprotein] + 3 H(+)</text>
        <dbReference type="Rhea" id="RHEA:11528"/>
        <dbReference type="Rhea" id="RHEA-COMP:10685"/>
        <dbReference type="Rhea" id="RHEA-COMP:10686"/>
        <dbReference type="ChEBI" id="CHEBI:15378"/>
        <dbReference type="ChEBI" id="CHEBI:18036"/>
        <dbReference type="ChEBI" id="CHEBI:30616"/>
        <dbReference type="ChEBI" id="CHEBI:57692"/>
        <dbReference type="ChEBI" id="CHEBI:58307"/>
        <dbReference type="ChEBI" id="CHEBI:58503"/>
        <dbReference type="ChEBI" id="CHEBI:58537"/>
        <dbReference type="EC" id="2.5.1.17"/>
    </reaction>
</comment>
<organism evidence="6 7">
    <name type="scientific">Acetobacter musti</name>
    <dbReference type="NCBI Taxonomy" id="864732"/>
    <lineage>
        <taxon>Bacteria</taxon>
        <taxon>Pseudomonadati</taxon>
        <taxon>Pseudomonadota</taxon>
        <taxon>Alphaproteobacteria</taxon>
        <taxon>Acetobacterales</taxon>
        <taxon>Acetobacteraceae</taxon>
        <taxon>Acetobacter</taxon>
    </lineage>
</organism>
<dbReference type="EC" id="2.5.1.17" evidence="4"/>
<dbReference type="EMBL" id="WOTB01000002">
    <property type="protein sequence ID" value="NHN83394.1"/>
    <property type="molecule type" value="Genomic_DNA"/>
</dbReference>
<comment type="similarity">
    <text evidence="4">Belongs to the Cob(I)alamin adenosyltransferase family.</text>
</comment>
<dbReference type="SUPFAM" id="SSF89028">
    <property type="entry name" value="Cobalamin adenosyltransferase-like"/>
    <property type="match status" value="1"/>
</dbReference>
<dbReference type="InterPro" id="IPR016030">
    <property type="entry name" value="CblAdoTrfase-like"/>
</dbReference>
<comment type="catalytic activity">
    <reaction evidence="4">
        <text>2 cob(II)alamin + reduced [electron-transfer flavoprotein] + 2 ATP = 2 adenosylcob(III)alamin + 2 triphosphate + oxidized [electron-transfer flavoprotein] + 3 H(+)</text>
        <dbReference type="Rhea" id="RHEA:28671"/>
        <dbReference type="Rhea" id="RHEA-COMP:10685"/>
        <dbReference type="Rhea" id="RHEA-COMP:10686"/>
        <dbReference type="ChEBI" id="CHEBI:15378"/>
        <dbReference type="ChEBI" id="CHEBI:16304"/>
        <dbReference type="ChEBI" id="CHEBI:18036"/>
        <dbReference type="ChEBI" id="CHEBI:18408"/>
        <dbReference type="ChEBI" id="CHEBI:30616"/>
        <dbReference type="ChEBI" id="CHEBI:57692"/>
        <dbReference type="ChEBI" id="CHEBI:58307"/>
        <dbReference type="EC" id="2.5.1.17"/>
    </reaction>
</comment>
<evidence type="ECO:0000256" key="1">
    <source>
        <dbReference type="ARBA" id="ARBA00022679"/>
    </source>
</evidence>
<dbReference type="NCBIfam" id="TIGR00636">
    <property type="entry name" value="PduO_Nterm"/>
    <property type="match status" value="1"/>
</dbReference>
<dbReference type="Proteomes" id="UP000635278">
    <property type="component" value="Unassembled WGS sequence"/>
</dbReference>
<keyword evidence="1 4" id="KW-0808">Transferase</keyword>
<proteinExistence type="inferred from homology"/>
<gene>
    <name evidence="6" type="ORF">GOB93_01915</name>
</gene>
<keyword evidence="4" id="KW-0169">Cobalamin biosynthesis</keyword>
<dbReference type="InterPro" id="IPR036451">
    <property type="entry name" value="CblAdoTrfase-like_sf"/>
</dbReference>
<evidence type="ECO:0000256" key="3">
    <source>
        <dbReference type="ARBA" id="ARBA00022840"/>
    </source>
</evidence>
<dbReference type="RefSeq" id="WP_173581827.1">
    <property type="nucleotide sequence ID" value="NZ_WOTB01000002.1"/>
</dbReference>
<evidence type="ECO:0000256" key="2">
    <source>
        <dbReference type="ARBA" id="ARBA00022741"/>
    </source>
</evidence>
<evidence type="ECO:0000313" key="6">
    <source>
        <dbReference type="EMBL" id="NHN83394.1"/>
    </source>
</evidence>
<reference evidence="6 7" key="1">
    <citation type="journal article" date="2020" name="Int. J. Syst. Evol. Microbiol.">
        <title>Novel acetic acid bacteria from cider fermentations: Acetobacter conturbans sp. nov. and Acetobacter fallax sp. nov.</title>
        <authorList>
            <person name="Sombolestani A.S."/>
            <person name="Cleenwerck I."/>
            <person name="Cnockaert M."/>
            <person name="Borremans W."/>
            <person name="Wieme A.D."/>
            <person name="De Vuyst L."/>
            <person name="Vandamme P."/>
        </authorList>
    </citation>
    <scope>NUCLEOTIDE SEQUENCE [LARGE SCALE GENOMIC DNA]</scope>
    <source>
        <strain evidence="6 7">LMG 30640</strain>
    </source>
</reference>
<keyword evidence="2 4" id="KW-0547">Nucleotide-binding</keyword>
<feature type="domain" description="Cobalamin adenosyltransferase-like" evidence="5">
    <location>
        <begin position="9"/>
        <end position="171"/>
    </location>
</feature>
<dbReference type="Pfam" id="PF01923">
    <property type="entry name" value="Cob_adeno_trans"/>
    <property type="match status" value="1"/>
</dbReference>
<protein>
    <recommendedName>
        <fullName evidence="4">Corrinoid adenosyltransferase</fullName>
        <ecNumber evidence="4">2.5.1.17</ecNumber>
    </recommendedName>
    <alternativeName>
        <fullName evidence="4">Cob(II)alamin adenosyltransferase</fullName>
    </alternativeName>
    <alternativeName>
        <fullName evidence="4">Cob(II)yrinic acid a,c-diamide adenosyltransferase</fullName>
    </alternativeName>
    <alternativeName>
        <fullName evidence="4">Cobinamide/cobalamin adenosyltransferase</fullName>
    </alternativeName>
</protein>
<keyword evidence="7" id="KW-1185">Reference proteome</keyword>
<dbReference type="PANTHER" id="PTHR12213">
    <property type="entry name" value="CORRINOID ADENOSYLTRANSFERASE"/>
    <property type="match status" value="1"/>
</dbReference>